<feature type="region of interest" description="Disordered" evidence="1">
    <location>
        <begin position="1"/>
        <end position="82"/>
    </location>
</feature>
<keyword evidence="4" id="KW-1185">Reference proteome</keyword>
<dbReference type="EMBL" id="FAOZ01000012">
    <property type="protein sequence ID" value="CUU57373.1"/>
    <property type="molecule type" value="Genomic_DNA"/>
</dbReference>
<dbReference type="Proteomes" id="UP000198802">
    <property type="component" value="Unassembled WGS sequence"/>
</dbReference>
<reference evidence="4" key="1">
    <citation type="submission" date="2015-11" db="EMBL/GenBank/DDBJ databases">
        <authorList>
            <person name="Varghese N."/>
        </authorList>
    </citation>
    <scope>NUCLEOTIDE SEQUENCE [LARGE SCALE GENOMIC DNA]</scope>
    <source>
        <strain evidence="4">DSM 45899</strain>
    </source>
</reference>
<keyword evidence="2" id="KW-0812">Transmembrane</keyword>
<evidence type="ECO:0000313" key="4">
    <source>
        <dbReference type="Proteomes" id="UP000198802"/>
    </source>
</evidence>
<dbReference type="AlphaFoldDB" id="A0A0S4QPI2"/>
<keyword evidence="2" id="KW-1133">Transmembrane helix</keyword>
<feature type="compositionally biased region" description="Low complexity" evidence="1">
    <location>
        <begin position="52"/>
        <end position="67"/>
    </location>
</feature>
<keyword evidence="2" id="KW-0472">Membrane</keyword>
<evidence type="ECO:0000313" key="3">
    <source>
        <dbReference type="EMBL" id="CUU57373.1"/>
    </source>
</evidence>
<sequence length="206" mass="22041">MSVDDESTMGTGWGSSNLDWMRRGSDTAGPFPPPAGHGQVFSPGHRAPEGPAPAGGRRGPVPRSGAACVEGQARGIQTRSEASDNGDAVTVWAFRIERYDSAGNRLPPVAVEMRARGFEGSLSEGDEVRVAGSWKDGTIRAERIENLTTNSLVRKRRFPWKGLVIFLVLAFVLVAAFMVLGTVMSASDHQNWCDSARDAGIRPASC</sequence>
<feature type="transmembrane region" description="Helical" evidence="2">
    <location>
        <begin position="163"/>
        <end position="184"/>
    </location>
</feature>
<gene>
    <name evidence="3" type="ORF">Ga0074812_11233</name>
</gene>
<name>A0A0S4QPI2_9ACTN</name>
<evidence type="ECO:0000256" key="1">
    <source>
        <dbReference type="SAM" id="MobiDB-lite"/>
    </source>
</evidence>
<feature type="compositionally biased region" description="Polar residues" evidence="1">
    <location>
        <begin position="8"/>
        <end position="18"/>
    </location>
</feature>
<proteinExistence type="predicted"/>
<organism evidence="3 4">
    <name type="scientific">Parafrankia irregularis</name>
    <dbReference type="NCBI Taxonomy" id="795642"/>
    <lineage>
        <taxon>Bacteria</taxon>
        <taxon>Bacillati</taxon>
        <taxon>Actinomycetota</taxon>
        <taxon>Actinomycetes</taxon>
        <taxon>Frankiales</taxon>
        <taxon>Frankiaceae</taxon>
        <taxon>Parafrankia</taxon>
    </lineage>
</organism>
<protein>
    <submittedName>
        <fullName evidence="3">Uncharacterized protein</fullName>
    </submittedName>
</protein>
<evidence type="ECO:0000256" key="2">
    <source>
        <dbReference type="SAM" id="Phobius"/>
    </source>
</evidence>
<accession>A0A0S4QPI2</accession>